<protein>
    <submittedName>
        <fullName evidence="2">Uncharacterized protein</fullName>
    </submittedName>
</protein>
<dbReference type="AlphaFoldDB" id="A0A743P1E6"/>
<accession>A0A743P1E6</accession>
<feature type="region of interest" description="Disordered" evidence="1">
    <location>
        <begin position="45"/>
        <end position="83"/>
    </location>
</feature>
<feature type="compositionally biased region" description="Polar residues" evidence="1">
    <location>
        <begin position="45"/>
        <end position="61"/>
    </location>
</feature>
<name>A0A743P1E6_SALER</name>
<comment type="caution">
    <text evidence="2">The sequence shown here is derived from an EMBL/GenBank/DDBJ whole genome shotgun (WGS) entry which is preliminary data.</text>
</comment>
<organism evidence="2">
    <name type="scientific">Salmonella enterica</name>
    <name type="common">Salmonella choleraesuis</name>
    <dbReference type="NCBI Taxonomy" id="28901"/>
    <lineage>
        <taxon>Bacteria</taxon>
        <taxon>Pseudomonadati</taxon>
        <taxon>Pseudomonadota</taxon>
        <taxon>Gammaproteobacteria</taxon>
        <taxon>Enterobacterales</taxon>
        <taxon>Enterobacteriaceae</taxon>
        <taxon>Salmonella</taxon>
    </lineage>
</organism>
<proteinExistence type="predicted"/>
<reference evidence="2" key="2">
    <citation type="submission" date="2020-02" db="EMBL/GenBank/DDBJ databases">
        <authorList>
            <consortium name="NCBI Pathogen Detection Project"/>
        </authorList>
    </citation>
    <scope>NUCLEOTIDE SEQUENCE</scope>
    <source>
        <strain evidence="2">MA.CK_00/00001968</strain>
    </source>
</reference>
<dbReference type="EMBL" id="DAAUQX010000031">
    <property type="protein sequence ID" value="HAF2129177.1"/>
    <property type="molecule type" value="Genomic_DNA"/>
</dbReference>
<sequence>MINYEYALAVLSSLPMERALAVLGKLSKAFKTTEKVVSPEIVIKNPSSKLPSNTKSQSSSDVWKPNDSKINAGEYQVSNGSPNTIDKGNLANPIIQSRINVQNGDSKAGWEHVIKRHFSGNSNASQFTISESELKSLLQNPEVVKIPISKTQMSLNKATGKEEILSDIPHLFQE</sequence>
<evidence type="ECO:0000256" key="1">
    <source>
        <dbReference type="SAM" id="MobiDB-lite"/>
    </source>
</evidence>
<gene>
    <name evidence="2" type="ORF">G9F27_003379</name>
</gene>
<reference evidence="2" key="1">
    <citation type="journal article" date="2018" name="Genome Biol.">
        <title>SKESA: strategic k-mer extension for scrupulous assemblies.</title>
        <authorList>
            <person name="Souvorov A."/>
            <person name="Agarwala R."/>
            <person name="Lipman D.J."/>
        </authorList>
    </citation>
    <scope>NUCLEOTIDE SEQUENCE</scope>
    <source>
        <strain evidence="2">MA.CK_00/00001968</strain>
    </source>
</reference>
<evidence type="ECO:0000313" key="2">
    <source>
        <dbReference type="EMBL" id="HAF2129177.1"/>
    </source>
</evidence>